<dbReference type="GO" id="GO:0034473">
    <property type="term" value="P:U1 snRNA 3'-end processing"/>
    <property type="evidence" value="ECO:0007669"/>
    <property type="project" value="TreeGrafter"/>
</dbReference>
<evidence type="ECO:0000256" key="1">
    <source>
        <dbReference type="ARBA" id="ARBA00004123"/>
    </source>
</evidence>
<feature type="domain" description="Exoribonuclease phosphorolytic" evidence="10">
    <location>
        <begin position="244"/>
        <end position="310"/>
    </location>
</feature>
<dbReference type="SUPFAM" id="SSF54211">
    <property type="entry name" value="Ribosomal protein S5 domain 2-like"/>
    <property type="match status" value="1"/>
</dbReference>
<reference evidence="11 12" key="2">
    <citation type="submission" date="2018-11" db="EMBL/GenBank/DDBJ databases">
        <authorList>
            <consortium name="Pathogen Informatics"/>
        </authorList>
    </citation>
    <scope>NUCLEOTIDE SEQUENCE [LARGE SCALE GENOMIC DNA]</scope>
</reference>
<evidence type="ECO:0000313" key="11">
    <source>
        <dbReference type="EMBL" id="VDM96385.1"/>
    </source>
</evidence>
<comment type="similarity">
    <text evidence="3">Belongs to the RNase PH family.</text>
</comment>
<comment type="subcellular location">
    <subcellularLocation>
        <location evidence="2">Cytoplasm</location>
    </subcellularLocation>
    <subcellularLocation>
        <location evidence="1">Nucleus</location>
    </subcellularLocation>
</comment>
<evidence type="ECO:0000313" key="12">
    <source>
        <dbReference type="Proteomes" id="UP000276776"/>
    </source>
</evidence>
<dbReference type="PANTHER" id="PTHR11097">
    <property type="entry name" value="EXOSOME COMPLEX EXONUCLEASE RIBOSOMAL RNA PROCESSING PROTEIN"/>
    <property type="match status" value="1"/>
</dbReference>
<evidence type="ECO:0000313" key="13">
    <source>
        <dbReference type="WBParaSite" id="TCLT_0000112201-mRNA-1"/>
    </source>
</evidence>
<dbReference type="WBParaSite" id="TCLT_0000112201-mRNA-1">
    <property type="protein sequence ID" value="TCLT_0000112201-mRNA-1"/>
    <property type="gene ID" value="TCLT_0000112201"/>
</dbReference>
<dbReference type="GO" id="GO:0071028">
    <property type="term" value="P:nuclear mRNA surveillance"/>
    <property type="evidence" value="ECO:0007669"/>
    <property type="project" value="TreeGrafter"/>
</dbReference>
<dbReference type="AlphaFoldDB" id="A0A0N5CLW9"/>
<evidence type="ECO:0000256" key="7">
    <source>
        <dbReference type="ARBA" id="ARBA00023242"/>
    </source>
</evidence>
<dbReference type="InterPro" id="IPR050590">
    <property type="entry name" value="Exosome_comp_Rrp42_subfam"/>
</dbReference>
<dbReference type="Pfam" id="PF01138">
    <property type="entry name" value="RNase_PH"/>
    <property type="match status" value="1"/>
</dbReference>
<dbReference type="InterPro" id="IPR015847">
    <property type="entry name" value="ExoRNase_PH_dom2"/>
</dbReference>
<organism evidence="13">
    <name type="scientific">Thelazia callipaeda</name>
    <name type="common">Oriental eyeworm</name>
    <name type="synonym">Parasitic nematode</name>
    <dbReference type="NCBI Taxonomy" id="103827"/>
    <lineage>
        <taxon>Eukaryota</taxon>
        <taxon>Metazoa</taxon>
        <taxon>Ecdysozoa</taxon>
        <taxon>Nematoda</taxon>
        <taxon>Chromadorea</taxon>
        <taxon>Rhabditida</taxon>
        <taxon>Spirurina</taxon>
        <taxon>Spiruromorpha</taxon>
        <taxon>Thelazioidea</taxon>
        <taxon>Thelaziidae</taxon>
        <taxon>Thelazia</taxon>
    </lineage>
</organism>
<evidence type="ECO:0000256" key="8">
    <source>
        <dbReference type="ARBA" id="ARBA00032660"/>
    </source>
</evidence>
<keyword evidence="5" id="KW-0963">Cytoplasm</keyword>
<dbReference type="OrthoDB" id="10264038at2759"/>
<dbReference type="SUPFAM" id="SSF55666">
    <property type="entry name" value="Ribonuclease PH domain 2-like"/>
    <property type="match status" value="1"/>
</dbReference>
<dbReference type="InterPro" id="IPR036345">
    <property type="entry name" value="ExoRNase_PH_dom2_sf"/>
</dbReference>
<dbReference type="STRING" id="103827.A0A0N5CLW9"/>
<dbReference type="GO" id="GO:0034475">
    <property type="term" value="P:U4 snRNA 3'-end processing"/>
    <property type="evidence" value="ECO:0007669"/>
    <property type="project" value="TreeGrafter"/>
</dbReference>
<dbReference type="Pfam" id="PF03725">
    <property type="entry name" value="RNase_PH_C"/>
    <property type="match status" value="1"/>
</dbReference>
<dbReference type="OMA" id="GPQFENG"/>
<sequence>MDVIEKLLPEKYRARNAVVDNLQKKINAYCLQAQMNNSENIGVFGMRVEPLSNCEKAFYLQSFAENTRIDARKCDEFREAKVVVGLEFGSALAMLGETKQVFFLQQKLEVLAQVSCSVVEPSSVRGNMGKVEVQVNMSPMASPDFEDGRLGSKGLQLIRILELLYRDCGVLDLESLCLRKFKQVWQIRVDVHILSADGSLVDCACIASLAALAHFRRPDVSVLPDSILIHSSTDKPPIPLNMYHMPVCVTFGITADGLHVTDPTDKEEQCLKGTLIVAANKRHEICALHQSGNFSLSEHLIVQCVNRAIQRALDISDLINSIIIDDKFKRTNRQKIKGFIELAKLDVLISYRHEPNELIAPGMEVDTVTIPLEDIDVGTTDDIEIHYSGEKTLVTLSSNEETTLMEQVQSIVSMEEAQKADRDMEEVDELLQGIAEEFEFSN</sequence>
<gene>
    <name evidence="11" type="ORF">TCLT_LOCUS1123</name>
</gene>
<protein>
    <recommendedName>
        <fullName evidence="4">Exosome complex component RRP45</fullName>
    </recommendedName>
    <alternativeName>
        <fullName evidence="8">Exosome component 9</fullName>
    </alternativeName>
</protein>
<dbReference type="GO" id="GO:0016075">
    <property type="term" value="P:rRNA catabolic process"/>
    <property type="evidence" value="ECO:0007669"/>
    <property type="project" value="TreeGrafter"/>
</dbReference>
<name>A0A0N5CLW9_THECL</name>
<evidence type="ECO:0000259" key="10">
    <source>
        <dbReference type="Pfam" id="PF03725"/>
    </source>
</evidence>
<dbReference type="GO" id="GO:0071038">
    <property type="term" value="P:TRAMP-dependent tRNA surveillance pathway"/>
    <property type="evidence" value="ECO:0007669"/>
    <property type="project" value="TreeGrafter"/>
</dbReference>
<dbReference type="GO" id="GO:0035925">
    <property type="term" value="F:mRNA 3'-UTR AU-rich region binding"/>
    <property type="evidence" value="ECO:0007669"/>
    <property type="project" value="TreeGrafter"/>
</dbReference>
<reference evidence="13" key="1">
    <citation type="submission" date="2017-02" db="UniProtKB">
        <authorList>
            <consortium name="WormBaseParasite"/>
        </authorList>
    </citation>
    <scope>IDENTIFICATION</scope>
</reference>
<keyword evidence="12" id="KW-1185">Reference proteome</keyword>
<evidence type="ECO:0000256" key="4">
    <source>
        <dbReference type="ARBA" id="ARBA00019572"/>
    </source>
</evidence>
<evidence type="ECO:0000256" key="3">
    <source>
        <dbReference type="ARBA" id="ARBA00006678"/>
    </source>
</evidence>
<evidence type="ECO:0000256" key="5">
    <source>
        <dbReference type="ARBA" id="ARBA00022490"/>
    </source>
</evidence>
<dbReference type="InterPro" id="IPR001247">
    <property type="entry name" value="ExoRNase_PH_dom1"/>
</dbReference>
<dbReference type="Gene3D" id="3.30.230.70">
    <property type="entry name" value="GHMP Kinase, N-terminal domain"/>
    <property type="match status" value="1"/>
</dbReference>
<dbReference type="GO" id="GO:0000176">
    <property type="term" value="C:nuclear exosome (RNase complex)"/>
    <property type="evidence" value="ECO:0007669"/>
    <property type="project" value="TreeGrafter"/>
</dbReference>
<dbReference type="InterPro" id="IPR033100">
    <property type="entry name" value="Rrp45"/>
</dbReference>
<accession>A0A0N5CLW9</accession>
<proteinExistence type="inferred from homology"/>
<evidence type="ECO:0000256" key="2">
    <source>
        <dbReference type="ARBA" id="ARBA00004496"/>
    </source>
</evidence>
<dbReference type="PANTHER" id="PTHR11097:SF14">
    <property type="entry name" value="EXOSOME COMPLEX COMPONENT RRP45"/>
    <property type="match status" value="1"/>
</dbReference>
<dbReference type="GO" id="GO:0000467">
    <property type="term" value="P:exonucleolytic trimming to generate mature 3'-end of 5.8S rRNA from tricistronic rRNA transcript (SSU-rRNA, 5.8S rRNA, LSU-rRNA)"/>
    <property type="evidence" value="ECO:0007669"/>
    <property type="project" value="TreeGrafter"/>
</dbReference>
<keyword evidence="7" id="KW-0539">Nucleus</keyword>
<dbReference type="EMBL" id="UYYF01000120">
    <property type="protein sequence ID" value="VDM96385.1"/>
    <property type="molecule type" value="Genomic_DNA"/>
</dbReference>
<evidence type="ECO:0000256" key="6">
    <source>
        <dbReference type="ARBA" id="ARBA00022884"/>
    </source>
</evidence>
<feature type="domain" description="Exoribonuclease phosphorolytic" evidence="9">
    <location>
        <begin position="86"/>
        <end position="218"/>
    </location>
</feature>
<dbReference type="Proteomes" id="UP000276776">
    <property type="component" value="Unassembled WGS sequence"/>
</dbReference>
<dbReference type="GO" id="GO:0034476">
    <property type="term" value="P:U5 snRNA 3'-end processing"/>
    <property type="evidence" value="ECO:0007669"/>
    <property type="project" value="TreeGrafter"/>
</dbReference>
<dbReference type="InterPro" id="IPR020568">
    <property type="entry name" value="Ribosomal_Su5_D2-typ_SF"/>
</dbReference>
<dbReference type="GO" id="GO:0000177">
    <property type="term" value="C:cytoplasmic exosome (RNase complex)"/>
    <property type="evidence" value="ECO:0007669"/>
    <property type="project" value="TreeGrafter"/>
</dbReference>
<evidence type="ECO:0000259" key="9">
    <source>
        <dbReference type="Pfam" id="PF01138"/>
    </source>
</evidence>
<keyword evidence="6" id="KW-0694">RNA-binding</keyword>
<dbReference type="InterPro" id="IPR027408">
    <property type="entry name" value="PNPase/RNase_PH_dom_sf"/>
</dbReference>
<dbReference type="CDD" id="cd11368">
    <property type="entry name" value="RNase_PH_RRP45"/>
    <property type="match status" value="1"/>
</dbReference>
<dbReference type="GO" id="GO:0071035">
    <property type="term" value="P:nuclear polyadenylation-dependent rRNA catabolic process"/>
    <property type="evidence" value="ECO:0007669"/>
    <property type="project" value="TreeGrafter"/>
</dbReference>